<accession>A0A0M2GQ31</accession>
<organism evidence="1 2">
    <name type="scientific">Streptomyces variegatus</name>
    <dbReference type="NCBI Taxonomy" id="284040"/>
    <lineage>
        <taxon>Bacteria</taxon>
        <taxon>Bacillati</taxon>
        <taxon>Actinomycetota</taxon>
        <taxon>Actinomycetes</taxon>
        <taxon>Kitasatosporales</taxon>
        <taxon>Streptomycetaceae</taxon>
        <taxon>Streptomyces</taxon>
    </lineage>
</organism>
<dbReference type="AlphaFoldDB" id="A0A0M2GQ31"/>
<evidence type="ECO:0000313" key="1">
    <source>
        <dbReference type="EMBL" id="KJK40231.1"/>
    </source>
</evidence>
<proteinExistence type="predicted"/>
<evidence type="ECO:0000313" key="2">
    <source>
        <dbReference type="Proteomes" id="UP000034786"/>
    </source>
</evidence>
<dbReference type="EMBL" id="JYJH01000004">
    <property type="protein sequence ID" value="KJK40231.1"/>
    <property type="molecule type" value="Genomic_DNA"/>
</dbReference>
<reference evidence="2" key="1">
    <citation type="submission" date="2015-02" db="EMBL/GenBank/DDBJ databases">
        <authorList>
            <person name="Ju K.-S."/>
            <person name="Doroghazi J.R."/>
            <person name="Metcalf W."/>
        </authorList>
    </citation>
    <scope>NUCLEOTIDE SEQUENCE [LARGE SCALE GENOMIC DNA]</scope>
    <source>
        <strain evidence="2">NRRL B-16380</strain>
    </source>
</reference>
<gene>
    <name evidence="1" type="ORF">UK15_07720</name>
</gene>
<comment type="caution">
    <text evidence="1">The sequence shown here is derived from an EMBL/GenBank/DDBJ whole genome shotgun (WGS) entry which is preliminary data.</text>
</comment>
<sequence>MTENRSESQLADQVRTALLDAISRAAEAGHGENARHLAEAYALINSNAPTEVKGAPTVVRSPLGARR</sequence>
<keyword evidence="2" id="KW-1185">Reference proteome</keyword>
<dbReference type="Proteomes" id="UP000034786">
    <property type="component" value="Unassembled WGS sequence"/>
</dbReference>
<dbReference type="RefSeq" id="WP_031137629.1">
    <property type="nucleotide sequence ID" value="NZ_JYJH01000004.1"/>
</dbReference>
<dbReference type="STRING" id="284040.UK15_07720"/>
<name>A0A0M2GQ31_9ACTN</name>
<protein>
    <submittedName>
        <fullName evidence="1">Uncharacterized protein</fullName>
    </submittedName>
</protein>
<dbReference type="PATRIC" id="fig|284040.3.peg.4831"/>